<evidence type="ECO:0000313" key="4">
    <source>
        <dbReference type="Proteomes" id="UP000694865"/>
    </source>
</evidence>
<gene>
    <name evidence="5" type="primary">LOC102808229</name>
</gene>
<keyword evidence="4" id="KW-1185">Reference proteome</keyword>
<dbReference type="GeneID" id="102808229"/>
<evidence type="ECO:0000259" key="3">
    <source>
        <dbReference type="Pfam" id="PF21788"/>
    </source>
</evidence>
<feature type="region of interest" description="Disordered" evidence="1">
    <location>
        <begin position="1"/>
        <end position="21"/>
    </location>
</feature>
<protein>
    <submittedName>
        <fullName evidence="5">Uncharacterized protein LOC102808229</fullName>
    </submittedName>
</protein>
<sequence length="871" mass="100752">MATPAAGSPGSPTNAITPSPRWCMNKMPFRKNKWDRPKRYYRDLIEKKKLKQQQSSGIPTVTKYKIQESDDNREPVLLSFSYLQQHVNNITLPSGWSLLSSATEFRFSQVEFIGDVSKIVRCVMVGEDLNWRVKVHGRDLLNSHYIFNNIPPTVTDFEVLNKLITVISQCNICMGNTDPSFIELLLSRGGEIVKAFSFSCEKDVSAYIEEDLHAKAKDGKVYHSTIRTTDCLLIADKIRCTKCSSYRNNLRSLLSRRKSQDQVCKIQTGSRVNLRYLDKVQLKERAVNLQKEKIALKRTLDRTVKRLISDDGVFVEKSLQSDFKSIMEDNCGEVIKCFPEDSFQRLFWEEQLKHARCADSRQMRWHPTIIRWCLFLRFKSSTAYEALKNSGFVKLPSQRTLRDYSNYIKPEPGINHHVLKELVSEVNGKTNAVKYVALLHDELKIKQDLVYDKYTGELVGFINLGHINNELAKLEKYGNCKNTKGPELASHILVLMVRDLASNFQMSVSYHPTDSCRADHLFPIIWNTISYLEVSCGLHVLVSTSDGASWNRKFYRMHRVLGAPRDSLVFKCKNPFAFDGRYIYFVSDVPHLIKTTRNCWANSESHRKSRSLWNGNPILWRHLSKLVIDDQTRDIHLLHKIGYDHINITSFSIMRVNLAAQVLSETVANAIETYGPPDARETAKFVRYMDKFFDCLNVRCKEEYLRKKKPNLAPYRNVNDPRLKWLEQDFLNYFTSWEEKISQRPGNFTKPQRSAMFISRQTMEGLKMTVKSFVETTKYLLNHGVQYFLSEKLCQDPLEAHFSNHRHRGGANNDPNVQAFGYQENAIRLQKSHHLQCITGNTGRHKRVLEEIIDNTPLRKRSRTGNENSVL</sequence>
<dbReference type="InterPro" id="IPR048366">
    <property type="entry name" value="TNP-like_GBD"/>
</dbReference>
<name>A0ABM0MJJ4_SACKO</name>
<dbReference type="Pfam" id="PF21788">
    <property type="entry name" value="TNP-like_GBD"/>
    <property type="match status" value="1"/>
</dbReference>
<evidence type="ECO:0000313" key="5">
    <source>
        <dbReference type="RefSeq" id="XP_006820185.1"/>
    </source>
</evidence>
<dbReference type="Pfam" id="PF21787">
    <property type="entry name" value="TNP-like_RNaseH_N"/>
    <property type="match status" value="1"/>
</dbReference>
<feature type="domain" description="Transposable element P transposase-like RNase H" evidence="2">
    <location>
        <begin position="411"/>
        <end position="556"/>
    </location>
</feature>
<reference evidence="5" key="1">
    <citation type="submission" date="2025-08" db="UniProtKB">
        <authorList>
            <consortium name="RefSeq"/>
        </authorList>
    </citation>
    <scope>IDENTIFICATION</scope>
    <source>
        <tissue evidence="5">Testes</tissue>
    </source>
</reference>
<dbReference type="RefSeq" id="XP_006820185.1">
    <property type="nucleotide sequence ID" value="XM_006820122.1"/>
</dbReference>
<accession>A0ABM0MJJ4</accession>
<dbReference type="Proteomes" id="UP000694865">
    <property type="component" value="Unplaced"/>
</dbReference>
<proteinExistence type="predicted"/>
<evidence type="ECO:0000256" key="1">
    <source>
        <dbReference type="SAM" id="MobiDB-lite"/>
    </source>
</evidence>
<evidence type="ECO:0000259" key="2">
    <source>
        <dbReference type="Pfam" id="PF21787"/>
    </source>
</evidence>
<organism evidence="4 5">
    <name type="scientific">Saccoglossus kowalevskii</name>
    <name type="common">Acorn worm</name>
    <dbReference type="NCBI Taxonomy" id="10224"/>
    <lineage>
        <taxon>Eukaryota</taxon>
        <taxon>Metazoa</taxon>
        <taxon>Hemichordata</taxon>
        <taxon>Enteropneusta</taxon>
        <taxon>Harrimaniidae</taxon>
        <taxon>Saccoglossus</taxon>
    </lineage>
</organism>
<feature type="domain" description="Transposable element P transposase-like GTP-binding insertion" evidence="3">
    <location>
        <begin position="591"/>
        <end position="701"/>
    </location>
</feature>
<dbReference type="InterPro" id="IPR048365">
    <property type="entry name" value="TNP-like_RNaseH_N"/>
</dbReference>